<comment type="caution">
    <text evidence="2">The sequence shown here is derived from an EMBL/GenBank/DDBJ whole genome shotgun (WGS) entry which is preliminary data.</text>
</comment>
<dbReference type="AlphaFoldDB" id="A0AAN8X6T4"/>
<organism evidence="2 3">
    <name type="scientific">Halocaridina rubra</name>
    <name type="common">Hawaiian red shrimp</name>
    <dbReference type="NCBI Taxonomy" id="373956"/>
    <lineage>
        <taxon>Eukaryota</taxon>
        <taxon>Metazoa</taxon>
        <taxon>Ecdysozoa</taxon>
        <taxon>Arthropoda</taxon>
        <taxon>Crustacea</taxon>
        <taxon>Multicrustacea</taxon>
        <taxon>Malacostraca</taxon>
        <taxon>Eumalacostraca</taxon>
        <taxon>Eucarida</taxon>
        <taxon>Decapoda</taxon>
        <taxon>Pleocyemata</taxon>
        <taxon>Caridea</taxon>
        <taxon>Atyoidea</taxon>
        <taxon>Atyidae</taxon>
        <taxon>Halocaridina</taxon>
    </lineage>
</organism>
<gene>
    <name evidence="2" type="ORF">SK128_013436</name>
</gene>
<dbReference type="Proteomes" id="UP001381693">
    <property type="component" value="Unassembled WGS sequence"/>
</dbReference>
<sequence>MVSSWKALETYSETRTRTHERTRPDLAKETLFPISSRASFRPMGHFIVTFRISVSGSSDTAVVKSLFRLVLTFRNEGFGGDDSILASDVPYFTILSNVALDLF</sequence>
<evidence type="ECO:0000313" key="3">
    <source>
        <dbReference type="Proteomes" id="UP001381693"/>
    </source>
</evidence>
<keyword evidence="3" id="KW-1185">Reference proteome</keyword>
<protein>
    <submittedName>
        <fullName evidence="2">Uncharacterized protein</fullName>
    </submittedName>
</protein>
<evidence type="ECO:0000313" key="2">
    <source>
        <dbReference type="EMBL" id="KAK7078807.1"/>
    </source>
</evidence>
<evidence type="ECO:0000256" key="1">
    <source>
        <dbReference type="SAM" id="MobiDB-lite"/>
    </source>
</evidence>
<proteinExistence type="predicted"/>
<name>A0AAN8X6T4_HALRR</name>
<reference evidence="2 3" key="1">
    <citation type="submission" date="2023-11" db="EMBL/GenBank/DDBJ databases">
        <title>Halocaridina rubra genome assembly.</title>
        <authorList>
            <person name="Smith C."/>
        </authorList>
    </citation>
    <scope>NUCLEOTIDE SEQUENCE [LARGE SCALE GENOMIC DNA]</scope>
    <source>
        <strain evidence="2">EP-1</strain>
        <tissue evidence="2">Whole</tissue>
    </source>
</reference>
<feature type="compositionally biased region" description="Basic and acidic residues" evidence="1">
    <location>
        <begin position="12"/>
        <end position="22"/>
    </location>
</feature>
<feature type="region of interest" description="Disordered" evidence="1">
    <location>
        <begin position="1"/>
        <end position="22"/>
    </location>
</feature>
<accession>A0AAN8X6T4</accession>
<dbReference type="EMBL" id="JAXCGZ010007659">
    <property type="protein sequence ID" value="KAK7078807.1"/>
    <property type="molecule type" value="Genomic_DNA"/>
</dbReference>